<evidence type="ECO:0000313" key="2">
    <source>
        <dbReference type="Proteomes" id="UP001207582"/>
    </source>
</evidence>
<dbReference type="RefSeq" id="WP_264773643.1">
    <property type="nucleotide sequence ID" value="NZ_JAPDOG010000042.1"/>
</dbReference>
<sequence length="80" mass="8637">MAGHVPSHRAQITVGTADPITQFPAERGIPEVTLAEHEPGMCMFRAHQAEFTELGWTAMIDIVEAEVCATPLRRHAASAA</sequence>
<proteinExistence type="predicted"/>
<comment type="caution">
    <text evidence="1">The sequence shown here is derived from an EMBL/GenBank/DDBJ whole genome shotgun (WGS) entry which is preliminary data.</text>
</comment>
<evidence type="ECO:0000313" key="1">
    <source>
        <dbReference type="EMBL" id="MCW3784409.1"/>
    </source>
</evidence>
<name>A0ABT3J9N5_9RHOB</name>
<gene>
    <name evidence="1" type="ORF">OM960_23060</name>
</gene>
<organism evidence="1 2">
    <name type="scientific">Defluviimonas salinarum</name>
    <dbReference type="NCBI Taxonomy" id="2992147"/>
    <lineage>
        <taxon>Bacteria</taxon>
        <taxon>Pseudomonadati</taxon>
        <taxon>Pseudomonadota</taxon>
        <taxon>Alphaproteobacteria</taxon>
        <taxon>Rhodobacterales</taxon>
        <taxon>Paracoccaceae</taxon>
        <taxon>Albidovulum</taxon>
    </lineage>
</organism>
<keyword evidence="2" id="KW-1185">Reference proteome</keyword>
<accession>A0ABT3J9N5</accession>
<dbReference type="Proteomes" id="UP001207582">
    <property type="component" value="Unassembled WGS sequence"/>
</dbReference>
<reference evidence="1 2" key="1">
    <citation type="submission" date="2022-10" db="EMBL/GenBank/DDBJ databases">
        <title>Defluviimonas sp. CAU 1641 isolated from mud.</title>
        <authorList>
            <person name="Kim W."/>
        </authorList>
    </citation>
    <scope>NUCLEOTIDE SEQUENCE [LARGE SCALE GENOMIC DNA]</scope>
    <source>
        <strain evidence="1 2">CAU 1641</strain>
    </source>
</reference>
<dbReference type="EMBL" id="JAPDOG010000042">
    <property type="protein sequence ID" value="MCW3784409.1"/>
    <property type="molecule type" value="Genomic_DNA"/>
</dbReference>
<protein>
    <submittedName>
        <fullName evidence="1">Uncharacterized protein</fullName>
    </submittedName>
</protein>